<dbReference type="GO" id="GO:0005886">
    <property type="term" value="C:plasma membrane"/>
    <property type="evidence" value="ECO:0007669"/>
    <property type="project" value="UniProtKB-SubCell"/>
</dbReference>
<feature type="transmembrane region" description="Helical" evidence="6">
    <location>
        <begin position="20"/>
        <end position="41"/>
    </location>
</feature>
<dbReference type="Pfam" id="PF13396">
    <property type="entry name" value="PLDc_N"/>
    <property type="match status" value="1"/>
</dbReference>
<name>A0A344UWS9_9ACTN</name>
<accession>A0A344UWS9</accession>
<dbReference type="InterPro" id="IPR027379">
    <property type="entry name" value="CLS_N"/>
</dbReference>
<dbReference type="RefSeq" id="WP_220149973.1">
    <property type="nucleotide sequence ID" value="NZ_CP025198.1"/>
</dbReference>
<keyword evidence="5 6" id="KW-0472">Membrane</keyword>
<dbReference type="Proteomes" id="UP000251995">
    <property type="component" value="Chromosome"/>
</dbReference>
<evidence type="ECO:0000259" key="7">
    <source>
        <dbReference type="Pfam" id="PF13396"/>
    </source>
</evidence>
<evidence type="ECO:0000256" key="1">
    <source>
        <dbReference type="ARBA" id="ARBA00004651"/>
    </source>
</evidence>
<evidence type="ECO:0000256" key="4">
    <source>
        <dbReference type="ARBA" id="ARBA00022989"/>
    </source>
</evidence>
<dbReference type="AlphaFoldDB" id="A0A344UWS9"/>
<evidence type="ECO:0000256" key="2">
    <source>
        <dbReference type="ARBA" id="ARBA00022475"/>
    </source>
</evidence>
<reference evidence="8 9" key="1">
    <citation type="submission" date="2017-12" db="EMBL/GenBank/DDBJ databases">
        <title>The whole genome sequence of the Acidipropionibacterium virtanenii sp. nov. type strain JS278.</title>
        <authorList>
            <person name="Laine P."/>
            <person name="Deptula P."/>
            <person name="Varmanen P."/>
            <person name="Auvinen P."/>
        </authorList>
    </citation>
    <scope>NUCLEOTIDE SEQUENCE [LARGE SCALE GENOMIC DNA]</scope>
    <source>
        <strain evidence="8 9">JS278</strain>
    </source>
</reference>
<dbReference type="KEGG" id="acij:JS278_02589"/>
<evidence type="ECO:0000256" key="5">
    <source>
        <dbReference type="ARBA" id="ARBA00023136"/>
    </source>
</evidence>
<comment type="subcellular location">
    <subcellularLocation>
        <location evidence="1">Cell membrane</location>
        <topology evidence="1">Multi-pass membrane protein</topology>
    </subcellularLocation>
</comment>
<feature type="transmembrane region" description="Helical" evidence="6">
    <location>
        <begin position="53"/>
        <end position="73"/>
    </location>
</feature>
<protein>
    <recommendedName>
        <fullName evidence="7">Cardiolipin synthase N-terminal domain-containing protein</fullName>
    </recommendedName>
</protein>
<keyword evidence="2" id="KW-1003">Cell membrane</keyword>
<dbReference type="EMBL" id="CP025198">
    <property type="protein sequence ID" value="AXE39727.1"/>
    <property type="molecule type" value="Genomic_DNA"/>
</dbReference>
<feature type="domain" description="Cardiolipin synthase N-terminal" evidence="7">
    <location>
        <begin position="33"/>
        <end position="75"/>
    </location>
</feature>
<organism evidence="8 9">
    <name type="scientific">Acidipropionibacterium virtanenii</name>
    <dbReference type="NCBI Taxonomy" id="2057246"/>
    <lineage>
        <taxon>Bacteria</taxon>
        <taxon>Bacillati</taxon>
        <taxon>Actinomycetota</taxon>
        <taxon>Actinomycetes</taxon>
        <taxon>Propionibacteriales</taxon>
        <taxon>Propionibacteriaceae</taxon>
        <taxon>Acidipropionibacterium</taxon>
    </lineage>
</organism>
<keyword evidence="3 6" id="KW-0812">Transmembrane</keyword>
<sequence>MDMQILETGDLSAWASAGMLLLAVLAVVGLVTLFIAALVSVAKSPRLMAGGKLVWIVVVFCFPFLGPLVWFLWGRHVQTTMD</sequence>
<evidence type="ECO:0000313" key="9">
    <source>
        <dbReference type="Proteomes" id="UP000251995"/>
    </source>
</evidence>
<evidence type="ECO:0000313" key="8">
    <source>
        <dbReference type="EMBL" id="AXE39727.1"/>
    </source>
</evidence>
<evidence type="ECO:0000256" key="3">
    <source>
        <dbReference type="ARBA" id="ARBA00022692"/>
    </source>
</evidence>
<gene>
    <name evidence="8" type="ORF">JS278_02589</name>
</gene>
<keyword evidence="9" id="KW-1185">Reference proteome</keyword>
<proteinExistence type="predicted"/>
<evidence type="ECO:0000256" key="6">
    <source>
        <dbReference type="SAM" id="Phobius"/>
    </source>
</evidence>
<keyword evidence="4 6" id="KW-1133">Transmembrane helix</keyword>